<dbReference type="Pfam" id="PF08666">
    <property type="entry name" value="SAF"/>
    <property type="match status" value="1"/>
</dbReference>
<reference evidence="3 4" key="1">
    <citation type="submission" date="2020-02" db="EMBL/GenBank/DDBJ databases">
        <authorList>
            <person name="Sun Q."/>
        </authorList>
    </citation>
    <scope>NUCLEOTIDE SEQUENCE [LARGE SCALE GENOMIC DNA]</scope>
    <source>
        <strain evidence="3 4">YIM 13062</strain>
    </source>
</reference>
<organism evidence="3 4">
    <name type="scientific">Kocuria subflava</name>
    <dbReference type="NCBI Taxonomy" id="1736139"/>
    <lineage>
        <taxon>Bacteria</taxon>
        <taxon>Bacillati</taxon>
        <taxon>Actinomycetota</taxon>
        <taxon>Actinomycetes</taxon>
        <taxon>Micrococcales</taxon>
        <taxon>Micrococcaceae</taxon>
        <taxon>Kocuria</taxon>
    </lineage>
</organism>
<dbReference type="Proteomes" id="UP000521379">
    <property type="component" value="Unassembled WGS sequence"/>
</dbReference>
<dbReference type="CDD" id="cd11614">
    <property type="entry name" value="SAF_CpaB_FlgA_like"/>
    <property type="match status" value="1"/>
</dbReference>
<evidence type="ECO:0000313" key="3">
    <source>
        <dbReference type="EMBL" id="NKE10014.1"/>
    </source>
</evidence>
<feature type="region of interest" description="Disordered" evidence="1">
    <location>
        <begin position="188"/>
        <end position="209"/>
    </location>
</feature>
<dbReference type="EMBL" id="JAAVUN010000015">
    <property type="protein sequence ID" value="NKE10014.1"/>
    <property type="molecule type" value="Genomic_DNA"/>
</dbReference>
<proteinExistence type="predicted"/>
<evidence type="ECO:0000313" key="4">
    <source>
        <dbReference type="Proteomes" id="UP000521379"/>
    </source>
</evidence>
<accession>A0A846TWF6</accession>
<comment type="caution">
    <text evidence="3">The sequence shown here is derived from an EMBL/GenBank/DDBJ whole genome shotgun (WGS) entry which is preliminary data.</text>
</comment>
<name>A0A846TWF6_9MICC</name>
<protein>
    <submittedName>
        <fullName evidence="3">Flp pilus assembly protein CpaB</fullName>
    </submittedName>
</protein>
<gene>
    <name evidence="3" type="ORF">GTW58_08725</name>
</gene>
<sequence length="279" mass="28530">MRTTRTTSSRRTRKSRPTYPLALQLRTAISRKRRLVAAALLSLAAALIILVLSPGDRDTVPVVVAAKSLGAGTVLASGDLTVAQYPVDLVPAGNTENTSSTSQASAVDGSAEVISPPASSDRVEDWVGRTLSTAVVEGQPLTVASVVGPDLLAGQPEGTTAVTVRVADPGALTHLRPGQRVDLVHRSTTNSVDQPEPSPSSSPEADANRSVVARDVTVLWVADPVEPSTGFLSSAGGSEQDLLVVGADSPTAQAIAASDTKELVPVLVALNPSGEAAAP</sequence>
<evidence type="ECO:0000256" key="1">
    <source>
        <dbReference type="SAM" id="MobiDB-lite"/>
    </source>
</evidence>
<dbReference type="InterPro" id="IPR013974">
    <property type="entry name" value="SAF"/>
</dbReference>
<keyword evidence="4" id="KW-1185">Reference proteome</keyword>
<dbReference type="RefSeq" id="WP_081993958.1">
    <property type="nucleotide sequence ID" value="NZ_JAAVUN010000015.1"/>
</dbReference>
<dbReference type="SMART" id="SM00858">
    <property type="entry name" value="SAF"/>
    <property type="match status" value="1"/>
</dbReference>
<feature type="compositionally biased region" description="Polar residues" evidence="1">
    <location>
        <begin position="94"/>
        <end position="105"/>
    </location>
</feature>
<feature type="region of interest" description="Disordered" evidence="1">
    <location>
        <begin position="94"/>
        <end position="119"/>
    </location>
</feature>
<evidence type="ECO:0000259" key="2">
    <source>
        <dbReference type="SMART" id="SM00858"/>
    </source>
</evidence>
<dbReference type="AlphaFoldDB" id="A0A846TWF6"/>
<feature type="domain" description="SAF" evidence="2">
    <location>
        <begin position="60"/>
        <end position="147"/>
    </location>
</feature>